<reference evidence="7" key="2">
    <citation type="submission" date="2020-09" db="EMBL/GenBank/DDBJ databases">
        <authorList>
            <person name="Sun Q."/>
            <person name="Ohkuma M."/>
        </authorList>
    </citation>
    <scope>NUCLEOTIDE SEQUENCE</scope>
    <source>
        <strain evidence="7">JCM 5069</strain>
    </source>
</reference>
<dbReference type="SUPFAM" id="SSF56281">
    <property type="entry name" value="Metallo-hydrolase/oxidoreductase"/>
    <property type="match status" value="1"/>
</dbReference>
<evidence type="ECO:0000259" key="6">
    <source>
        <dbReference type="SMART" id="SM00849"/>
    </source>
</evidence>
<evidence type="ECO:0000256" key="3">
    <source>
        <dbReference type="ARBA" id="ARBA00022723"/>
    </source>
</evidence>
<dbReference type="SMART" id="SM00849">
    <property type="entry name" value="Lactamase_B"/>
    <property type="match status" value="1"/>
</dbReference>
<dbReference type="GO" id="GO:0016787">
    <property type="term" value="F:hydrolase activity"/>
    <property type="evidence" value="ECO:0007669"/>
    <property type="project" value="UniProtKB-KW"/>
</dbReference>
<evidence type="ECO:0000256" key="2">
    <source>
        <dbReference type="ARBA" id="ARBA00007749"/>
    </source>
</evidence>
<evidence type="ECO:0000256" key="4">
    <source>
        <dbReference type="ARBA" id="ARBA00022801"/>
    </source>
</evidence>
<dbReference type="Pfam" id="PF00753">
    <property type="entry name" value="Lactamase_B"/>
    <property type="match status" value="1"/>
</dbReference>
<name>A0A919KS92_9ACTN</name>
<accession>A0A919KS92</accession>
<dbReference type="RefSeq" id="WP_189929327.1">
    <property type="nucleotide sequence ID" value="NZ_BNCD01000002.1"/>
</dbReference>
<evidence type="ECO:0000256" key="1">
    <source>
        <dbReference type="ARBA" id="ARBA00001947"/>
    </source>
</evidence>
<dbReference type="AlphaFoldDB" id="A0A919KS92"/>
<proteinExistence type="inferred from homology"/>
<gene>
    <name evidence="7" type="ORF">GCM10018793_06300</name>
</gene>
<comment type="cofactor">
    <cofactor evidence="1">
        <name>Zn(2+)</name>
        <dbReference type="ChEBI" id="CHEBI:29105"/>
    </cofactor>
</comment>
<sequence length="252" mass="25675">MTEPPAARDRLPSDPPAIDTLLTGQGLSSDQGSIGFGAVYLVTAGSLRILFDCGHTGRRRALLGALARRGLGPGVIDVLVLSHSHWDHIQNADLFRSADVLLHPAEADHLGSAPTDDPFTPPWSAAILRSCAVRDAADGLGIAPGVTVTGLPGHTKGSIGLTVHTAGGTALLTGDAVSSARALRAGRCTNVLADEADAARSVELVRTRADLVYPGHDRPFTVVDGAPGDYLLPPAVPGAHAPGTGGLSAPAP</sequence>
<dbReference type="GO" id="GO:0046872">
    <property type="term" value="F:metal ion binding"/>
    <property type="evidence" value="ECO:0007669"/>
    <property type="project" value="UniProtKB-KW"/>
</dbReference>
<evidence type="ECO:0000313" key="8">
    <source>
        <dbReference type="Proteomes" id="UP000603708"/>
    </source>
</evidence>
<dbReference type="EMBL" id="BNCD01000002">
    <property type="protein sequence ID" value="GHH71320.1"/>
    <property type="molecule type" value="Genomic_DNA"/>
</dbReference>
<evidence type="ECO:0000256" key="5">
    <source>
        <dbReference type="ARBA" id="ARBA00022833"/>
    </source>
</evidence>
<dbReference type="Proteomes" id="UP000603708">
    <property type="component" value="Unassembled WGS sequence"/>
</dbReference>
<dbReference type="InterPro" id="IPR001279">
    <property type="entry name" value="Metallo-B-lactamas"/>
</dbReference>
<dbReference type="InterPro" id="IPR051013">
    <property type="entry name" value="MBL_superfamily_lactonases"/>
</dbReference>
<organism evidence="7 8">
    <name type="scientific">Streptomyces sulfonofaciens</name>
    <dbReference type="NCBI Taxonomy" id="68272"/>
    <lineage>
        <taxon>Bacteria</taxon>
        <taxon>Bacillati</taxon>
        <taxon>Actinomycetota</taxon>
        <taxon>Actinomycetes</taxon>
        <taxon>Kitasatosporales</taxon>
        <taxon>Streptomycetaceae</taxon>
        <taxon>Streptomyces</taxon>
    </lineage>
</organism>
<dbReference type="PANTHER" id="PTHR42978:SF2">
    <property type="entry name" value="102 KBASES UNSTABLE REGION: FROM 1 TO 119443"/>
    <property type="match status" value="1"/>
</dbReference>
<keyword evidence="8" id="KW-1185">Reference proteome</keyword>
<dbReference type="InterPro" id="IPR036866">
    <property type="entry name" value="RibonucZ/Hydroxyglut_hydro"/>
</dbReference>
<feature type="domain" description="Metallo-beta-lactamase" evidence="6">
    <location>
        <begin position="36"/>
        <end position="216"/>
    </location>
</feature>
<evidence type="ECO:0000313" key="7">
    <source>
        <dbReference type="EMBL" id="GHH71320.1"/>
    </source>
</evidence>
<keyword evidence="5" id="KW-0862">Zinc</keyword>
<comment type="similarity">
    <text evidence="2">Belongs to the metallo-beta-lactamase superfamily.</text>
</comment>
<comment type="caution">
    <text evidence="7">The sequence shown here is derived from an EMBL/GenBank/DDBJ whole genome shotgun (WGS) entry which is preliminary data.</text>
</comment>
<dbReference type="Gene3D" id="3.60.15.10">
    <property type="entry name" value="Ribonuclease Z/Hydroxyacylglutathione hydrolase-like"/>
    <property type="match status" value="1"/>
</dbReference>
<keyword evidence="3" id="KW-0479">Metal-binding</keyword>
<reference evidence="7" key="1">
    <citation type="journal article" date="2014" name="Int. J. Syst. Evol. Microbiol.">
        <title>Complete genome sequence of Corynebacterium casei LMG S-19264T (=DSM 44701T), isolated from a smear-ripened cheese.</title>
        <authorList>
            <consortium name="US DOE Joint Genome Institute (JGI-PGF)"/>
            <person name="Walter F."/>
            <person name="Albersmeier A."/>
            <person name="Kalinowski J."/>
            <person name="Ruckert C."/>
        </authorList>
    </citation>
    <scope>NUCLEOTIDE SEQUENCE</scope>
    <source>
        <strain evidence="7">JCM 5069</strain>
    </source>
</reference>
<keyword evidence="4" id="KW-0378">Hydrolase</keyword>
<protein>
    <recommendedName>
        <fullName evidence="6">Metallo-beta-lactamase domain-containing protein</fullName>
    </recommendedName>
</protein>
<dbReference type="PANTHER" id="PTHR42978">
    <property type="entry name" value="QUORUM-QUENCHING LACTONASE YTNP-RELATED-RELATED"/>
    <property type="match status" value="1"/>
</dbReference>